<evidence type="ECO:0000313" key="3">
    <source>
        <dbReference type="EMBL" id="CAE1137506.1"/>
    </source>
</evidence>
<accession>A0A812ALN8</accession>
<gene>
    <name evidence="3" type="ORF">SPHA_87</name>
</gene>
<dbReference type="GO" id="GO:0005929">
    <property type="term" value="C:cilium"/>
    <property type="evidence" value="ECO:0007669"/>
    <property type="project" value="TreeGrafter"/>
</dbReference>
<keyword evidence="2" id="KW-0812">Transmembrane</keyword>
<dbReference type="PANTHER" id="PTHR31432:SF0">
    <property type="entry name" value="INTRAFLAGELLAR TRANSPORT PROTEIN 74 HOMOLOG"/>
    <property type="match status" value="1"/>
</dbReference>
<dbReference type="OrthoDB" id="444379at2759"/>
<feature type="coiled-coil region" evidence="1">
    <location>
        <begin position="443"/>
        <end position="580"/>
    </location>
</feature>
<evidence type="ECO:0000313" key="4">
    <source>
        <dbReference type="Proteomes" id="UP000597762"/>
    </source>
</evidence>
<name>A0A812ALN8_ACAPH</name>
<reference evidence="3" key="1">
    <citation type="submission" date="2021-01" db="EMBL/GenBank/DDBJ databases">
        <authorList>
            <person name="Li R."/>
            <person name="Bekaert M."/>
        </authorList>
    </citation>
    <scope>NUCLEOTIDE SEQUENCE</scope>
    <source>
        <strain evidence="3">Farmed</strain>
    </source>
</reference>
<dbReference type="GO" id="GO:0048487">
    <property type="term" value="F:beta-tubulin binding"/>
    <property type="evidence" value="ECO:0007669"/>
    <property type="project" value="InterPro"/>
</dbReference>
<keyword evidence="2" id="KW-0472">Membrane</keyword>
<protein>
    <submittedName>
        <fullName evidence="3">IFT74</fullName>
    </submittedName>
</protein>
<feature type="transmembrane region" description="Helical" evidence="2">
    <location>
        <begin position="665"/>
        <end position="689"/>
    </location>
</feature>
<dbReference type="InterPro" id="IPR029602">
    <property type="entry name" value="IFT74"/>
</dbReference>
<feature type="transmembrane region" description="Helical" evidence="2">
    <location>
        <begin position="617"/>
        <end position="645"/>
    </location>
</feature>
<proteinExistence type="predicted"/>
<dbReference type="Proteomes" id="UP000597762">
    <property type="component" value="Unassembled WGS sequence"/>
</dbReference>
<dbReference type="EMBL" id="CAHIKZ030000001">
    <property type="protein sequence ID" value="CAE1137506.1"/>
    <property type="molecule type" value="Genomic_DNA"/>
</dbReference>
<sequence length="692" mass="80206">MSLEQRFSIEKFRPYPDVTAFILQNCSGNMSLPPKTGRLKTGFRPVGTSSGRQPGTASRLATAMNPGTAHPGARTGTVGALNAQLTVVDRPTTQQGLGTMKTGVRGPQRQVQDKTYYLGVIRAKNNELTAEIARLKKEVECVNEENSRFLSYEKRAEALAAEIRDLQGELGDYNTLVDKLTTDEDIRDVENDYNDLKAQNAKEIKNLERLFEMKNERESQIKLLERELEQEKELADSLINDMEPEMKKTYFKLKDKNEHFLDIMEKNQQEIDAMNIKIQNLEEELMMSPTKQKAVRLYKRMHDLEAQKNSLLEELNSKESPEEERNRLLQQLKSDNQEIASIERQIQSLQNEYQILQDEMRQLESDIQESQSEGYQKYQKLKKKEAAIDEFLENFDQNHEHEQTAMKQAEVNIVSLLGKISANLSHSTQMPSSEEFLTMKQDLNFKEDEMKKSENTASTLTAENKKLQEDLQKVEQLENKAHQEIKLLETKIEKMKEELEQYQDIQGLKQRSEQRKEKLLYDKEILQTRKNYLKNLVESIASKYESLKAELADNETNTQLSNYEKKWQQLEQNNQTMKEYIGSKTAECDYKSMQKEAFECVDAYNQQLQMRLEINNLLYYLNLSLSLFLSLPLFIYMFVLISLSFSLSSSLYISFCSNLPLYSTLYITVLISLLIFIYLFVLISLSLSLSPP</sequence>
<keyword evidence="1" id="KW-0175">Coiled coil</keyword>
<keyword evidence="4" id="KW-1185">Reference proteome</keyword>
<dbReference type="GO" id="GO:0035735">
    <property type="term" value="P:intraciliary transport involved in cilium assembly"/>
    <property type="evidence" value="ECO:0007669"/>
    <property type="project" value="TreeGrafter"/>
</dbReference>
<dbReference type="PANTHER" id="PTHR31432">
    <property type="entry name" value="INTRAFLAGELLAR TRANSPORT PROTEIN 74 HOMOLOG"/>
    <property type="match status" value="1"/>
</dbReference>
<dbReference type="AlphaFoldDB" id="A0A812ALN8"/>
<keyword evidence="2" id="KW-1133">Transmembrane helix</keyword>
<evidence type="ECO:0000256" key="1">
    <source>
        <dbReference type="SAM" id="Coils"/>
    </source>
</evidence>
<evidence type="ECO:0000256" key="2">
    <source>
        <dbReference type="SAM" id="Phobius"/>
    </source>
</evidence>
<dbReference type="GO" id="GO:0030992">
    <property type="term" value="C:intraciliary transport particle B"/>
    <property type="evidence" value="ECO:0007669"/>
    <property type="project" value="InterPro"/>
</dbReference>
<feature type="coiled-coil region" evidence="1">
    <location>
        <begin position="118"/>
        <end position="412"/>
    </location>
</feature>
<organism evidence="3 4">
    <name type="scientific">Acanthosepion pharaonis</name>
    <name type="common">Pharaoh cuttlefish</name>
    <name type="synonym">Sepia pharaonis</name>
    <dbReference type="NCBI Taxonomy" id="158019"/>
    <lineage>
        <taxon>Eukaryota</taxon>
        <taxon>Metazoa</taxon>
        <taxon>Spiralia</taxon>
        <taxon>Lophotrochozoa</taxon>
        <taxon>Mollusca</taxon>
        <taxon>Cephalopoda</taxon>
        <taxon>Coleoidea</taxon>
        <taxon>Decapodiformes</taxon>
        <taxon>Sepiida</taxon>
        <taxon>Sepiina</taxon>
        <taxon>Sepiidae</taxon>
        <taxon>Acanthosepion</taxon>
    </lineage>
</organism>
<comment type="caution">
    <text evidence="3">The sequence shown here is derived from an EMBL/GenBank/DDBJ whole genome shotgun (WGS) entry which is preliminary data.</text>
</comment>